<comment type="caution">
    <text evidence="1">The sequence shown here is derived from an EMBL/GenBank/DDBJ whole genome shotgun (WGS) entry which is preliminary data.</text>
</comment>
<proteinExistence type="predicted"/>
<keyword evidence="2" id="KW-1185">Reference proteome</keyword>
<dbReference type="EMBL" id="AZBU02000009">
    <property type="protein sequence ID" value="TKR64902.1"/>
    <property type="molecule type" value="Genomic_DNA"/>
</dbReference>
<reference evidence="1 2" key="2">
    <citation type="journal article" date="2019" name="G3 (Bethesda)">
        <title>Hybrid Assembly of the Genome of the Entomopathogenic Nematode Steinernema carpocapsae Identifies the X-Chromosome.</title>
        <authorList>
            <person name="Serra L."/>
            <person name="Macchietto M."/>
            <person name="Macias-Munoz A."/>
            <person name="McGill C.J."/>
            <person name="Rodriguez I.M."/>
            <person name="Rodriguez B."/>
            <person name="Murad R."/>
            <person name="Mortazavi A."/>
        </authorList>
    </citation>
    <scope>NUCLEOTIDE SEQUENCE [LARGE SCALE GENOMIC DNA]</scope>
    <source>
        <strain evidence="1 2">ALL</strain>
    </source>
</reference>
<sequence length="76" mass="8261">MVSSSTGVIGVPRSETLGPVAVGRFWRLGKRQSEEKDENEDKNDRAHRGLLNKSGLVSLGFISQAEHSIDVQKAAL</sequence>
<gene>
    <name evidence="1" type="ORF">L596_025377</name>
</gene>
<protein>
    <submittedName>
        <fullName evidence="1">Uncharacterized protein</fullName>
    </submittedName>
</protein>
<organism evidence="1 2">
    <name type="scientific">Steinernema carpocapsae</name>
    <name type="common">Entomopathogenic nematode</name>
    <dbReference type="NCBI Taxonomy" id="34508"/>
    <lineage>
        <taxon>Eukaryota</taxon>
        <taxon>Metazoa</taxon>
        <taxon>Ecdysozoa</taxon>
        <taxon>Nematoda</taxon>
        <taxon>Chromadorea</taxon>
        <taxon>Rhabditida</taxon>
        <taxon>Tylenchina</taxon>
        <taxon>Panagrolaimomorpha</taxon>
        <taxon>Strongyloidoidea</taxon>
        <taxon>Steinernematidae</taxon>
        <taxon>Steinernema</taxon>
    </lineage>
</organism>
<reference evidence="1 2" key="1">
    <citation type="journal article" date="2015" name="Genome Biol.">
        <title>Comparative genomics of Steinernema reveals deeply conserved gene regulatory networks.</title>
        <authorList>
            <person name="Dillman A.R."/>
            <person name="Macchietto M."/>
            <person name="Porter C.F."/>
            <person name="Rogers A."/>
            <person name="Williams B."/>
            <person name="Antoshechkin I."/>
            <person name="Lee M.M."/>
            <person name="Goodwin Z."/>
            <person name="Lu X."/>
            <person name="Lewis E.E."/>
            <person name="Goodrich-Blair H."/>
            <person name="Stock S.P."/>
            <person name="Adams B.J."/>
            <person name="Sternberg P.W."/>
            <person name="Mortazavi A."/>
        </authorList>
    </citation>
    <scope>NUCLEOTIDE SEQUENCE [LARGE SCALE GENOMIC DNA]</scope>
    <source>
        <strain evidence="1 2">ALL</strain>
    </source>
</reference>
<accession>A0A4U5M7S3</accession>
<evidence type="ECO:0000313" key="2">
    <source>
        <dbReference type="Proteomes" id="UP000298663"/>
    </source>
</evidence>
<dbReference type="Proteomes" id="UP000298663">
    <property type="component" value="Unassembled WGS sequence"/>
</dbReference>
<dbReference type="AlphaFoldDB" id="A0A4U5M7S3"/>
<name>A0A4U5M7S3_STECR</name>
<evidence type="ECO:0000313" key="1">
    <source>
        <dbReference type="EMBL" id="TKR64902.1"/>
    </source>
</evidence>